<comment type="caution">
    <text evidence="2">The sequence shown here is derived from an EMBL/GenBank/DDBJ whole genome shotgun (WGS) entry which is preliminary data.</text>
</comment>
<organism evidence="2 3">
    <name type="scientific">Ruthenibacterium intestinale</name>
    <dbReference type="NCBI Taxonomy" id="3133163"/>
    <lineage>
        <taxon>Bacteria</taxon>
        <taxon>Bacillati</taxon>
        <taxon>Bacillota</taxon>
        <taxon>Clostridia</taxon>
        <taxon>Eubacteriales</taxon>
        <taxon>Oscillospiraceae</taxon>
        <taxon>Ruthenibacterium</taxon>
    </lineage>
</organism>
<sequence length="527" mass="57158">MRKLWILLKIDFRALLAALSFGSSRKKKLSGAAALTLLGALMLLLSGTYCVSGGMALNTIGAIDYLFPLAAALACFASFLFTVFCASGVVFGGKDMDLMLSLPVSAFVVMLAKMLALYLENLAFCVLFLVPAAGVQAYWQMDWSFGYWGAVLIAILVLAFLPTLCSLLIGYAVAFVSGRMRHKALVANIAYFLFIAAIFAGTFWLQTGMQKVAVDRQGLTAFLNQWLSPFMLLWRALAGDGWALLLFSALCLLPFLGVVFLFSARYRQIVSGLSSHRSRGNYRLVQVEASGLFQALLQKELRRYFGCPVYVANTMFGTAALLVGGIAALLFSADVRIVLAQLQLEEAAPVLLLISAVFMLSITCTTNVCISLEGKNLWILKEAPVEAKTIFLSKIALQLLVVWPGLLVAGICAAMAFRLSVVHTVLLLLTCFLYSLGNALWGLLINLLLPKMDCENDTVIVKQSASVMVTSLGGMLIAVVIGAICWFTRSWVSFPVQSGILILLSAAAAAVCWAWILRRGAQRLLAI</sequence>
<feature type="transmembrane region" description="Helical" evidence="1">
    <location>
        <begin position="241"/>
        <end position="262"/>
    </location>
</feature>
<reference evidence="2 3" key="1">
    <citation type="submission" date="2024-03" db="EMBL/GenBank/DDBJ databases">
        <title>Human intestinal bacterial collection.</title>
        <authorList>
            <person name="Pauvert C."/>
            <person name="Hitch T.C.A."/>
            <person name="Clavel T."/>
        </authorList>
    </citation>
    <scope>NUCLEOTIDE SEQUENCE [LARGE SCALE GENOMIC DNA]</scope>
    <source>
        <strain evidence="2 3">CLA-JM-H11</strain>
    </source>
</reference>
<evidence type="ECO:0000313" key="3">
    <source>
        <dbReference type="Proteomes" id="UP001477672"/>
    </source>
</evidence>
<feature type="transmembrane region" description="Helical" evidence="1">
    <location>
        <begin position="395"/>
        <end position="419"/>
    </location>
</feature>
<gene>
    <name evidence="2" type="ORF">WMO24_01465</name>
</gene>
<feature type="transmembrane region" description="Helical" evidence="1">
    <location>
        <begin position="469"/>
        <end position="492"/>
    </location>
</feature>
<feature type="transmembrane region" description="Helical" evidence="1">
    <location>
        <begin position="309"/>
        <end position="331"/>
    </location>
</feature>
<name>A0ABV1GB99_9FIRM</name>
<feature type="transmembrane region" description="Helical" evidence="1">
    <location>
        <begin position="351"/>
        <end position="374"/>
    </location>
</feature>
<keyword evidence="1" id="KW-1133">Transmembrane helix</keyword>
<feature type="transmembrane region" description="Helical" evidence="1">
    <location>
        <begin position="425"/>
        <end position="449"/>
    </location>
</feature>
<evidence type="ECO:0000256" key="1">
    <source>
        <dbReference type="SAM" id="Phobius"/>
    </source>
</evidence>
<dbReference type="RefSeq" id="WP_349214370.1">
    <property type="nucleotide sequence ID" value="NZ_JBBMFA010000036.1"/>
</dbReference>
<dbReference type="EMBL" id="JBBMFA010000036">
    <property type="protein sequence ID" value="MEQ2519111.1"/>
    <property type="molecule type" value="Genomic_DNA"/>
</dbReference>
<feature type="transmembrane region" description="Helical" evidence="1">
    <location>
        <begin position="35"/>
        <end position="57"/>
    </location>
</feature>
<feature type="transmembrane region" description="Helical" evidence="1">
    <location>
        <begin position="145"/>
        <end position="173"/>
    </location>
</feature>
<evidence type="ECO:0000313" key="2">
    <source>
        <dbReference type="EMBL" id="MEQ2519111.1"/>
    </source>
</evidence>
<protein>
    <recommendedName>
        <fullName evidence="4">ABC transporter permease</fullName>
    </recommendedName>
</protein>
<feature type="transmembrane region" description="Helical" evidence="1">
    <location>
        <begin position="498"/>
        <end position="517"/>
    </location>
</feature>
<keyword evidence="1" id="KW-0472">Membrane</keyword>
<evidence type="ECO:0008006" key="4">
    <source>
        <dbReference type="Google" id="ProtNLM"/>
    </source>
</evidence>
<dbReference type="Proteomes" id="UP001477672">
    <property type="component" value="Unassembled WGS sequence"/>
</dbReference>
<proteinExistence type="predicted"/>
<accession>A0ABV1GB99</accession>
<feature type="transmembrane region" description="Helical" evidence="1">
    <location>
        <begin position="69"/>
        <end position="92"/>
    </location>
</feature>
<feature type="transmembrane region" description="Helical" evidence="1">
    <location>
        <begin position="185"/>
        <end position="205"/>
    </location>
</feature>
<keyword evidence="3" id="KW-1185">Reference proteome</keyword>
<feature type="transmembrane region" description="Helical" evidence="1">
    <location>
        <begin position="122"/>
        <end position="139"/>
    </location>
</feature>
<keyword evidence="1" id="KW-0812">Transmembrane</keyword>